<accession>A0A0V0QCD8</accession>
<dbReference type="Proteomes" id="UP000054937">
    <property type="component" value="Unassembled WGS sequence"/>
</dbReference>
<organism evidence="2 3">
    <name type="scientific">Pseudocohnilembus persalinus</name>
    <name type="common">Ciliate</name>
    <dbReference type="NCBI Taxonomy" id="266149"/>
    <lineage>
        <taxon>Eukaryota</taxon>
        <taxon>Sar</taxon>
        <taxon>Alveolata</taxon>
        <taxon>Ciliophora</taxon>
        <taxon>Intramacronucleata</taxon>
        <taxon>Oligohymenophorea</taxon>
        <taxon>Scuticociliatia</taxon>
        <taxon>Philasterida</taxon>
        <taxon>Pseudocohnilembidae</taxon>
        <taxon>Pseudocohnilembus</taxon>
    </lineage>
</organism>
<name>A0A0V0QCD8_PSEPJ</name>
<evidence type="ECO:0000256" key="1">
    <source>
        <dbReference type="SAM" id="MobiDB-lite"/>
    </source>
</evidence>
<reference evidence="2 3" key="1">
    <citation type="journal article" date="2015" name="Sci. Rep.">
        <title>Genome of the facultative scuticociliatosis pathogen Pseudocohnilembus persalinus provides insight into its virulence through horizontal gene transfer.</title>
        <authorList>
            <person name="Xiong J."/>
            <person name="Wang G."/>
            <person name="Cheng J."/>
            <person name="Tian M."/>
            <person name="Pan X."/>
            <person name="Warren A."/>
            <person name="Jiang C."/>
            <person name="Yuan D."/>
            <person name="Miao W."/>
        </authorList>
    </citation>
    <scope>NUCLEOTIDE SEQUENCE [LARGE SCALE GENOMIC DNA]</scope>
    <source>
        <strain evidence="2">36N120E</strain>
    </source>
</reference>
<protein>
    <submittedName>
        <fullName evidence="2">Uncharacterized protein</fullName>
    </submittedName>
</protein>
<dbReference type="AlphaFoldDB" id="A0A0V0QCD8"/>
<proteinExistence type="predicted"/>
<dbReference type="InParanoid" id="A0A0V0QCD8"/>
<feature type="region of interest" description="Disordered" evidence="1">
    <location>
        <begin position="168"/>
        <end position="190"/>
    </location>
</feature>
<comment type="caution">
    <text evidence="2">The sequence shown here is derived from an EMBL/GenBank/DDBJ whole genome shotgun (WGS) entry which is preliminary data.</text>
</comment>
<evidence type="ECO:0000313" key="2">
    <source>
        <dbReference type="EMBL" id="KRW99825.1"/>
    </source>
</evidence>
<dbReference type="EMBL" id="LDAU01000203">
    <property type="protein sequence ID" value="KRW99825.1"/>
    <property type="molecule type" value="Genomic_DNA"/>
</dbReference>
<sequence length="221" mass="26185">MSQFSLSNIQSETKINSLKSEGQVNIQDSEDFAYFQKYRFNNQDIGKNQSRSAFQLNKINPYKKNKKKSFQVDDVLHNQGQNVNYGFGQSNDYESTNLNRNDTVKTMILKSNHKIGQMKNFCDNLKKKVMKTDFGFDHALKNQQQIKKSSLVKTTVFNEKDLQRIYQEDDEQDDIKQRDQKEDKDKKRELGRQQVCIIQKAQKKFLGRFSGQEFEYYIQWK</sequence>
<gene>
    <name evidence="2" type="ORF">PPERSA_10944</name>
</gene>
<keyword evidence="3" id="KW-1185">Reference proteome</keyword>
<evidence type="ECO:0000313" key="3">
    <source>
        <dbReference type="Proteomes" id="UP000054937"/>
    </source>
</evidence>
<feature type="compositionally biased region" description="Basic and acidic residues" evidence="1">
    <location>
        <begin position="174"/>
        <end position="190"/>
    </location>
</feature>